<sequence length="184" mass="19878">SVCAFPYVIAFTSNSMEIRLIVNGNLIHTMTMPKLQLIASKNDIFFCTTAPEFFPNKTDRLLMVDVRQQELQKHSPPSSPNASPDIRPLRIYRIPLHALSRPSAAVHNHPSTTASSATPVWRSADSKLAPPPIVTGGATTNGGSTSPTPDATTTHHHHSHVRVSRSATSSPIPPNKAKAPPNVK</sequence>
<accession>A0A653CBR4</accession>
<gene>
    <name evidence="3" type="ORF">CALMAC_LOCUS7830</name>
</gene>
<feature type="region of interest" description="Disordered" evidence="1">
    <location>
        <begin position="102"/>
        <end position="184"/>
    </location>
</feature>
<feature type="compositionally biased region" description="Low complexity" evidence="1">
    <location>
        <begin position="135"/>
        <end position="152"/>
    </location>
</feature>
<proteinExistence type="predicted"/>
<feature type="compositionally biased region" description="Basic residues" evidence="1">
    <location>
        <begin position="154"/>
        <end position="163"/>
    </location>
</feature>
<evidence type="ECO:0000313" key="4">
    <source>
        <dbReference type="Proteomes" id="UP000410492"/>
    </source>
</evidence>
<feature type="non-terminal residue" evidence="3">
    <location>
        <position position="1"/>
    </location>
</feature>
<evidence type="ECO:0000256" key="1">
    <source>
        <dbReference type="SAM" id="MobiDB-lite"/>
    </source>
</evidence>
<evidence type="ECO:0000259" key="2">
    <source>
        <dbReference type="Pfam" id="PF00780"/>
    </source>
</evidence>
<dbReference type="InterPro" id="IPR001180">
    <property type="entry name" value="CNH_dom"/>
</dbReference>
<dbReference type="EMBL" id="CAACVG010007425">
    <property type="protein sequence ID" value="VEN45345.1"/>
    <property type="molecule type" value="Genomic_DNA"/>
</dbReference>
<protein>
    <recommendedName>
        <fullName evidence="2">CNH domain-containing protein</fullName>
    </recommendedName>
</protein>
<dbReference type="OrthoDB" id="2499658at2759"/>
<feature type="compositionally biased region" description="Low complexity" evidence="1">
    <location>
        <begin position="164"/>
        <end position="184"/>
    </location>
</feature>
<dbReference type="AlphaFoldDB" id="A0A653CBR4"/>
<keyword evidence="4" id="KW-1185">Reference proteome</keyword>
<organism evidence="3 4">
    <name type="scientific">Callosobruchus maculatus</name>
    <name type="common">Southern cowpea weevil</name>
    <name type="synonym">Pulse bruchid</name>
    <dbReference type="NCBI Taxonomy" id="64391"/>
    <lineage>
        <taxon>Eukaryota</taxon>
        <taxon>Metazoa</taxon>
        <taxon>Ecdysozoa</taxon>
        <taxon>Arthropoda</taxon>
        <taxon>Hexapoda</taxon>
        <taxon>Insecta</taxon>
        <taxon>Pterygota</taxon>
        <taxon>Neoptera</taxon>
        <taxon>Endopterygota</taxon>
        <taxon>Coleoptera</taxon>
        <taxon>Polyphaga</taxon>
        <taxon>Cucujiformia</taxon>
        <taxon>Chrysomeloidea</taxon>
        <taxon>Chrysomelidae</taxon>
        <taxon>Bruchinae</taxon>
        <taxon>Bruchini</taxon>
        <taxon>Callosobruchus</taxon>
    </lineage>
</organism>
<evidence type="ECO:0000313" key="3">
    <source>
        <dbReference type="EMBL" id="VEN45345.1"/>
    </source>
</evidence>
<name>A0A653CBR4_CALMS</name>
<dbReference type="Pfam" id="PF00780">
    <property type="entry name" value="CNH"/>
    <property type="match status" value="1"/>
</dbReference>
<reference evidence="3 4" key="1">
    <citation type="submission" date="2019-01" db="EMBL/GenBank/DDBJ databases">
        <authorList>
            <person name="Sayadi A."/>
        </authorList>
    </citation>
    <scope>NUCLEOTIDE SEQUENCE [LARGE SCALE GENOMIC DNA]</scope>
</reference>
<dbReference type="Proteomes" id="UP000410492">
    <property type="component" value="Unassembled WGS sequence"/>
</dbReference>
<feature type="compositionally biased region" description="Polar residues" evidence="1">
    <location>
        <begin position="109"/>
        <end position="118"/>
    </location>
</feature>
<feature type="domain" description="CNH" evidence="2">
    <location>
        <begin position="2"/>
        <end position="40"/>
    </location>
</feature>